<dbReference type="EC" id="1.1.5.3" evidence="6"/>
<dbReference type="Gene3D" id="1.10.8.870">
    <property type="entry name" value="Alpha-glycerophosphate oxidase, cap domain"/>
    <property type="match status" value="1"/>
</dbReference>
<dbReference type="PROSITE" id="PS00977">
    <property type="entry name" value="FAD_G3PDH_1"/>
    <property type="match status" value="1"/>
</dbReference>
<dbReference type="InterPro" id="IPR038299">
    <property type="entry name" value="DAO_C_sf"/>
</dbReference>
<dbReference type="EMBL" id="JACOFZ010000014">
    <property type="protein sequence ID" value="MBC3883391.1"/>
    <property type="molecule type" value="Genomic_DNA"/>
</dbReference>
<evidence type="ECO:0000256" key="1">
    <source>
        <dbReference type="ARBA" id="ARBA00001974"/>
    </source>
</evidence>
<dbReference type="SUPFAM" id="SSF51905">
    <property type="entry name" value="FAD/NAD(P)-binding domain"/>
    <property type="match status" value="1"/>
</dbReference>
<feature type="domain" description="FAD dependent oxidoreductase" evidence="7">
    <location>
        <begin position="11"/>
        <end position="365"/>
    </location>
</feature>
<dbReference type="Pfam" id="PF01266">
    <property type="entry name" value="DAO"/>
    <property type="match status" value="1"/>
</dbReference>
<dbReference type="RefSeq" id="WP_186918012.1">
    <property type="nucleotide sequence ID" value="NZ_JACOFZ010000014.1"/>
</dbReference>
<comment type="caution">
    <text evidence="9">The sequence shown here is derived from an EMBL/GenBank/DDBJ whole genome shotgun (WGS) entry which is preliminary data.</text>
</comment>
<dbReference type="Gene3D" id="6.10.250.1890">
    <property type="match status" value="1"/>
</dbReference>
<dbReference type="GO" id="GO:0009331">
    <property type="term" value="C:glycerol-3-phosphate dehydrogenase (FAD) complex"/>
    <property type="evidence" value="ECO:0007669"/>
    <property type="project" value="UniProtKB-UniRule"/>
</dbReference>
<name>A0A923HZZ3_9BURK</name>
<dbReference type="PROSITE" id="PS00978">
    <property type="entry name" value="FAD_G3PDH_2"/>
    <property type="match status" value="1"/>
</dbReference>
<proteinExistence type="inferred from homology"/>
<dbReference type="GO" id="GO:0046168">
    <property type="term" value="P:glycerol-3-phosphate catabolic process"/>
    <property type="evidence" value="ECO:0007669"/>
    <property type="project" value="TreeGrafter"/>
</dbReference>
<dbReference type="PANTHER" id="PTHR11985:SF15">
    <property type="entry name" value="GLYCEROL-3-PHOSPHATE DEHYDROGENASE, MITOCHONDRIAL"/>
    <property type="match status" value="1"/>
</dbReference>
<dbReference type="InterPro" id="IPR031656">
    <property type="entry name" value="DAO_C"/>
</dbReference>
<evidence type="ECO:0000259" key="7">
    <source>
        <dbReference type="Pfam" id="PF01266"/>
    </source>
</evidence>
<evidence type="ECO:0000256" key="5">
    <source>
        <dbReference type="ARBA" id="ARBA00023002"/>
    </source>
</evidence>
<dbReference type="GO" id="GO:0004368">
    <property type="term" value="F:glycerol-3-phosphate dehydrogenase (quinone) activity"/>
    <property type="evidence" value="ECO:0007669"/>
    <property type="project" value="UniProtKB-EC"/>
</dbReference>
<dbReference type="Gene3D" id="3.50.50.60">
    <property type="entry name" value="FAD/NAD(P)-binding domain"/>
    <property type="match status" value="1"/>
</dbReference>
<dbReference type="PRINTS" id="PR01001">
    <property type="entry name" value="FADG3PDH"/>
</dbReference>
<dbReference type="InterPro" id="IPR006076">
    <property type="entry name" value="FAD-dep_OxRdtase"/>
</dbReference>
<comment type="cofactor">
    <cofactor evidence="1 6">
        <name>FAD</name>
        <dbReference type="ChEBI" id="CHEBI:57692"/>
    </cofactor>
</comment>
<accession>A0A923HZZ3</accession>
<dbReference type="AlphaFoldDB" id="A0A923HZZ3"/>
<dbReference type="NCBIfam" id="NF009906">
    <property type="entry name" value="PRK13369.1"/>
    <property type="match status" value="1"/>
</dbReference>
<sequence length="511" mass="57430">MHSQDESDHCDLLVIGGGINGVGVARDAAGRGLRVILCEKDDLASHTSSASSKLIHGGLRYLEYYEFQLVRKALKEREVLMRLAPHLISPLRFIMPHREGLRPRWLLRAGLFLYDHLAARALLPSSHSIDFDSHEVGRPLKKIFKHGFAYSDAWVDDARLVILNAIDAREHGARILTRTKCMDLQRVDGVWTASLVQQGAQKSVNLRVQAKAVVNASGAWAAELQHQYSPSLAPKHLKLVKGSHIVVKRLFEHAHAYIFQHPDGRIVFAIPYEHEYTLIGTTDIEFHADPNQLQISAEEVRYLCELSNQYFETQIDPSDVLWSYSGVRPLVDDGQTDAKAITRDYRFDLDNQGPPILHVFGGKITTYRRLAQDALNQIAPLLNNTSGDWTDSAVLPGGDLFRGTPDNENVINWDRFLAQACQYYAFLPPTLIARYARLYGARIHVMLKGCDSLAALGEEILPGLFEVEVQYLCKVEFATQAQDILWRRTKLGLHLPANANSVLEAWLAHIP</sequence>
<keyword evidence="4" id="KW-0274">FAD</keyword>
<evidence type="ECO:0000256" key="4">
    <source>
        <dbReference type="ARBA" id="ARBA00022827"/>
    </source>
</evidence>
<organism evidence="9 10">
    <name type="scientific">Undibacterium nitidum</name>
    <dbReference type="NCBI Taxonomy" id="2762298"/>
    <lineage>
        <taxon>Bacteria</taxon>
        <taxon>Pseudomonadati</taxon>
        <taxon>Pseudomonadota</taxon>
        <taxon>Betaproteobacteria</taxon>
        <taxon>Burkholderiales</taxon>
        <taxon>Oxalobacteraceae</taxon>
        <taxon>Undibacterium</taxon>
    </lineage>
</organism>
<dbReference type="NCBIfam" id="NF008899">
    <property type="entry name" value="PRK12266.1"/>
    <property type="match status" value="1"/>
</dbReference>
<dbReference type="InterPro" id="IPR000447">
    <property type="entry name" value="G3P_DH_FAD-dep"/>
</dbReference>
<protein>
    <recommendedName>
        <fullName evidence="6">Glycerol-3-phosphate dehydrogenase</fullName>
        <ecNumber evidence="6">1.1.5.3</ecNumber>
    </recommendedName>
</protein>
<dbReference type="Proteomes" id="UP000627446">
    <property type="component" value="Unassembled WGS sequence"/>
</dbReference>
<keyword evidence="3 6" id="KW-0285">Flavoprotein</keyword>
<evidence type="ECO:0000313" key="10">
    <source>
        <dbReference type="Proteomes" id="UP000627446"/>
    </source>
</evidence>
<comment type="similarity">
    <text evidence="2 6">Belongs to the FAD-dependent glycerol-3-phosphate dehydrogenase family.</text>
</comment>
<evidence type="ECO:0000256" key="2">
    <source>
        <dbReference type="ARBA" id="ARBA00007330"/>
    </source>
</evidence>
<keyword evidence="10" id="KW-1185">Reference proteome</keyword>
<dbReference type="InterPro" id="IPR036188">
    <property type="entry name" value="FAD/NAD-bd_sf"/>
</dbReference>
<comment type="catalytic activity">
    <reaction evidence="6">
        <text>a quinone + sn-glycerol 3-phosphate = dihydroxyacetone phosphate + a quinol</text>
        <dbReference type="Rhea" id="RHEA:18977"/>
        <dbReference type="ChEBI" id="CHEBI:24646"/>
        <dbReference type="ChEBI" id="CHEBI:57597"/>
        <dbReference type="ChEBI" id="CHEBI:57642"/>
        <dbReference type="ChEBI" id="CHEBI:132124"/>
        <dbReference type="EC" id="1.1.5.3"/>
    </reaction>
</comment>
<evidence type="ECO:0000256" key="6">
    <source>
        <dbReference type="RuleBase" id="RU361217"/>
    </source>
</evidence>
<gene>
    <name evidence="9" type="primary">glpD</name>
    <name evidence="9" type="ORF">H8K36_18520</name>
</gene>
<dbReference type="Gene3D" id="3.30.9.10">
    <property type="entry name" value="D-Amino Acid Oxidase, subunit A, domain 2"/>
    <property type="match status" value="1"/>
</dbReference>
<reference evidence="9" key="1">
    <citation type="submission" date="2020-08" db="EMBL/GenBank/DDBJ databases">
        <title>Novel species isolated from subtropical streams in China.</title>
        <authorList>
            <person name="Lu H."/>
        </authorList>
    </citation>
    <scope>NUCLEOTIDE SEQUENCE</scope>
    <source>
        <strain evidence="9">LX22W</strain>
    </source>
</reference>
<keyword evidence="5 6" id="KW-0560">Oxidoreductase</keyword>
<evidence type="ECO:0000256" key="3">
    <source>
        <dbReference type="ARBA" id="ARBA00022630"/>
    </source>
</evidence>
<dbReference type="Pfam" id="PF16901">
    <property type="entry name" value="DAO_C"/>
    <property type="match status" value="1"/>
</dbReference>
<evidence type="ECO:0000259" key="8">
    <source>
        <dbReference type="Pfam" id="PF16901"/>
    </source>
</evidence>
<evidence type="ECO:0000313" key="9">
    <source>
        <dbReference type="EMBL" id="MBC3883391.1"/>
    </source>
</evidence>
<dbReference type="PANTHER" id="PTHR11985">
    <property type="entry name" value="GLYCEROL-3-PHOSPHATE DEHYDROGENASE"/>
    <property type="match status" value="1"/>
</dbReference>
<feature type="domain" description="Alpha-glycerophosphate oxidase C-terminal" evidence="8">
    <location>
        <begin position="390"/>
        <end position="505"/>
    </location>
</feature>